<dbReference type="Pfam" id="PF12796">
    <property type="entry name" value="Ank_2"/>
    <property type="match status" value="4"/>
</dbReference>
<dbReference type="InterPro" id="IPR002110">
    <property type="entry name" value="Ankyrin_rpt"/>
</dbReference>
<feature type="repeat" description="ANK" evidence="1">
    <location>
        <begin position="440"/>
        <end position="473"/>
    </location>
</feature>
<feature type="chain" id="PRO_5016439808" evidence="2">
    <location>
        <begin position="19"/>
        <end position="499"/>
    </location>
</feature>
<organism evidence="3 4">
    <name type="scientific">Arcicella aurantiaca</name>
    <dbReference type="NCBI Taxonomy" id="591202"/>
    <lineage>
        <taxon>Bacteria</taxon>
        <taxon>Pseudomonadati</taxon>
        <taxon>Bacteroidota</taxon>
        <taxon>Cytophagia</taxon>
        <taxon>Cytophagales</taxon>
        <taxon>Flectobacillaceae</taxon>
        <taxon>Arcicella</taxon>
    </lineage>
</organism>
<dbReference type="Proteomes" id="UP000245489">
    <property type="component" value="Unassembled WGS sequence"/>
</dbReference>
<keyword evidence="1" id="KW-0040">ANK repeat</keyword>
<evidence type="ECO:0000313" key="4">
    <source>
        <dbReference type="Proteomes" id="UP000245489"/>
    </source>
</evidence>
<feature type="repeat" description="ANK" evidence="1">
    <location>
        <begin position="89"/>
        <end position="121"/>
    </location>
</feature>
<name>A0A316DRI2_9BACT</name>
<feature type="repeat" description="ANK" evidence="1">
    <location>
        <begin position="407"/>
        <end position="439"/>
    </location>
</feature>
<dbReference type="PROSITE" id="PS50088">
    <property type="entry name" value="ANK_REPEAT"/>
    <property type="match status" value="5"/>
</dbReference>
<accession>A0A316DRI2</accession>
<keyword evidence="2" id="KW-0732">Signal</keyword>
<feature type="signal peptide" evidence="2">
    <location>
        <begin position="1"/>
        <end position="18"/>
    </location>
</feature>
<dbReference type="AlphaFoldDB" id="A0A316DRI2"/>
<dbReference type="InterPro" id="IPR036770">
    <property type="entry name" value="Ankyrin_rpt-contain_sf"/>
</dbReference>
<protein>
    <submittedName>
        <fullName evidence="3">Ankyrin repeat protein</fullName>
    </submittedName>
</protein>
<evidence type="ECO:0000313" key="3">
    <source>
        <dbReference type="EMBL" id="PWK20088.1"/>
    </source>
</evidence>
<dbReference type="PANTHER" id="PTHR24118">
    <property type="entry name" value="POTE ANKYRIN DOMAIN"/>
    <property type="match status" value="1"/>
</dbReference>
<dbReference type="PRINTS" id="PR01415">
    <property type="entry name" value="ANKYRIN"/>
</dbReference>
<dbReference type="SUPFAM" id="SSF48403">
    <property type="entry name" value="Ankyrin repeat"/>
    <property type="match status" value="2"/>
</dbReference>
<sequence>MKRIFIAVFALFSFTVKAQKNTLLDQSFWKNQPNVEVVKAEVLKGNNPLELNRMMMDAIAIAINSGASNETIKFLLSQSGTDVNRLTHEGRTYLHWAAFKGNVEIMEELINKGAKANVQDVNETTPLCFAAMGGQLTIQGVELCVKGGANLKNDVNRDGANVLLLAVTSDKDLALTNYFVSKGLDIKSVDKNGNTIFSYAARGGNINTLKALIQKGIAVSDNALIMAAQGRRGPANTIEVFEYLESLNIKPTVTSKSGENVLHFIVRKPNQKDIIEHFLSKGVDVNQADSEGNTVFMNASASNRDLTILELLAAKVKDINQRNQKSETPLALALKGNSPEVVKFLLDKGADVKMTNKDGDNVLAYLIQSYAGAEGRQGPNASKPEDFENKLKMLQEKGLAATTPQKNGNTLYHLAIMKSDIGLLKRLQPLGIDINAKNTEGITALHKAAMIAKDDTILKYLLSIGAEKNVVTNFKETAFDLASENETLTKSNVSINFLK</sequence>
<dbReference type="RefSeq" id="WP_109744570.1">
    <property type="nucleotide sequence ID" value="NZ_QGGO01000026.1"/>
</dbReference>
<keyword evidence="4" id="KW-1185">Reference proteome</keyword>
<dbReference type="PANTHER" id="PTHR24118:SF99">
    <property type="entry name" value="POTE ANKYRIN DOMAIN FAMILY MEMBER 3C-RELATED"/>
    <property type="match status" value="1"/>
</dbReference>
<evidence type="ECO:0000256" key="2">
    <source>
        <dbReference type="SAM" id="SignalP"/>
    </source>
</evidence>
<dbReference type="EMBL" id="QGGO01000026">
    <property type="protein sequence ID" value="PWK20088.1"/>
    <property type="molecule type" value="Genomic_DNA"/>
</dbReference>
<dbReference type="SMART" id="SM00248">
    <property type="entry name" value="ANK"/>
    <property type="match status" value="10"/>
</dbReference>
<dbReference type="OrthoDB" id="2575953at2"/>
<evidence type="ECO:0000256" key="1">
    <source>
        <dbReference type="PROSITE-ProRule" id="PRU00023"/>
    </source>
</evidence>
<feature type="repeat" description="ANK" evidence="1">
    <location>
        <begin position="257"/>
        <end position="290"/>
    </location>
</feature>
<feature type="repeat" description="ANK" evidence="1">
    <location>
        <begin position="325"/>
        <end position="357"/>
    </location>
</feature>
<dbReference type="PROSITE" id="PS50297">
    <property type="entry name" value="ANK_REP_REGION"/>
    <property type="match status" value="4"/>
</dbReference>
<gene>
    <name evidence="3" type="ORF">LV89_03898</name>
</gene>
<proteinExistence type="predicted"/>
<comment type="caution">
    <text evidence="3">The sequence shown here is derived from an EMBL/GenBank/DDBJ whole genome shotgun (WGS) entry which is preliminary data.</text>
</comment>
<reference evidence="3 4" key="1">
    <citation type="submission" date="2018-05" db="EMBL/GenBank/DDBJ databases">
        <title>Genomic Encyclopedia of Archaeal and Bacterial Type Strains, Phase II (KMG-II): from individual species to whole genera.</title>
        <authorList>
            <person name="Goeker M."/>
        </authorList>
    </citation>
    <scope>NUCLEOTIDE SEQUENCE [LARGE SCALE GENOMIC DNA]</scope>
    <source>
        <strain evidence="3 4">DSM 22214</strain>
    </source>
</reference>
<dbReference type="Gene3D" id="1.25.40.20">
    <property type="entry name" value="Ankyrin repeat-containing domain"/>
    <property type="match status" value="3"/>
</dbReference>